<name>A0A9X2JPA7_9LACO</name>
<feature type="coiled-coil region" evidence="1">
    <location>
        <begin position="49"/>
        <end position="97"/>
    </location>
</feature>
<gene>
    <name evidence="3" type="ORF">LB941_10665</name>
</gene>
<dbReference type="RefSeq" id="WP_253361954.1">
    <property type="nucleotide sequence ID" value="NZ_JAIULA010000026.1"/>
</dbReference>
<evidence type="ECO:0000313" key="4">
    <source>
        <dbReference type="Proteomes" id="UP001139006"/>
    </source>
</evidence>
<dbReference type="EMBL" id="JAIULA010000026">
    <property type="protein sequence ID" value="MCP0887791.1"/>
    <property type="molecule type" value="Genomic_DNA"/>
</dbReference>
<sequence>MSRLHGMLGLGWDEWASITVIIGSVFGAFGFIGRNLLKKYEKEPMEGIRKDLKTVNDAQKENINALEKREAQQDKLLDQHDKMLLEHNLKITDLEEKVK</sequence>
<comment type="caution">
    <text evidence="3">The sequence shown here is derived from an EMBL/GenBank/DDBJ whole genome shotgun (WGS) entry which is preliminary data.</text>
</comment>
<keyword evidence="2" id="KW-0812">Transmembrane</keyword>
<evidence type="ECO:0000256" key="1">
    <source>
        <dbReference type="SAM" id="Coils"/>
    </source>
</evidence>
<proteinExistence type="predicted"/>
<accession>A0A9X2JPA7</accession>
<keyword evidence="2" id="KW-0472">Membrane</keyword>
<reference evidence="3 4" key="1">
    <citation type="journal article" date="2023" name="Int. J. Syst. Evol. Microbiol.">
        <title>Ligilactobacillus ubinensis sp. nov., a novel species isolated from the wild ferment of a durian fruit (Durio zibethinus).</title>
        <authorList>
            <person name="Heng Y.C."/>
            <person name="Menon N."/>
            <person name="Chen B."/>
            <person name="Loo B.Z.L."/>
            <person name="Wong G.W.J."/>
            <person name="Lim A.C.H."/>
            <person name="Silvaraju S."/>
            <person name="Kittelmann S."/>
        </authorList>
    </citation>
    <scope>NUCLEOTIDE SEQUENCE [LARGE SCALE GENOMIC DNA]</scope>
    <source>
        <strain evidence="3 4">WILCCON 0076</strain>
    </source>
</reference>
<keyword evidence="2" id="KW-1133">Transmembrane helix</keyword>
<keyword evidence="1" id="KW-0175">Coiled coil</keyword>
<evidence type="ECO:0000256" key="2">
    <source>
        <dbReference type="SAM" id="Phobius"/>
    </source>
</evidence>
<organism evidence="3 4">
    <name type="scientific">Ligilactobacillus ubinensis</name>
    <dbReference type="NCBI Taxonomy" id="2876789"/>
    <lineage>
        <taxon>Bacteria</taxon>
        <taxon>Bacillati</taxon>
        <taxon>Bacillota</taxon>
        <taxon>Bacilli</taxon>
        <taxon>Lactobacillales</taxon>
        <taxon>Lactobacillaceae</taxon>
        <taxon>Ligilactobacillus</taxon>
    </lineage>
</organism>
<feature type="transmembrane region" description="Helical" evidence="2">
    <location>
        <begin position="15"/>
        <end position="37"/>
    </location>
</feature>
<keyword evidence="4" id="KW-1185">Reference proteome</keyword>
<dbReference type="AlphaFoldDB" id="A0A9X2JPA7"/>
<dbReference type="Proteomes" id="UP001139006">
    <property type="component" value="Unassembled WGS sequence"/>
</dbReference>
<protein>
    <submittedName>
        <fullName evidence="3">Uncharacterized protein</fullName>
    </submittedName>
</protein>
<evidence type="ECO:0000313" key="3">
    <source>
        <dbReference type="EMBL" id="MCP0887791.1"/>
    </source>
</evidence>